<dbReference type="AlphaFoldDB" id="A0A6A9URA0"/>
<comment type="caution">
    <text evidence="6">The sequence shown here is derived from an EMBL/GenBank/DDBJ whole genome shotgun (WGS) entry which is preliminary data.</text>
</comment>
<keyword evidence="3" id="KW-0560">Oxidoreductase</keyword>
<keyword evidence="7" id="KW-1185">Reference proteome</keyword>
<keyword evidence="4" id="KW-0503">Monooxygenase</keyword>
<evidence type="ECO:0000256" key="2">
    <source>
        <dbReference type="ARBA" id="ARBA00022643"/>
    </source>
</evidence>
<protein>
    <submittedName>
        <fullName evidence="6">LLM class flavin-dependent oxidoreductase</fullName>
    </submittedName>
</protein>
<dbReference type="Gene3D" id="3.20.20.30">
    <property type="entry name" value="Luciferase-like domain"/>
    <property type="match status" value="1"/>
</dbReference>
<keyword evidence="1" id="KW-0285">Flavoprotein</keyword>
<dbReference type="InterPro" id="IPR050172">
    <property type="entry name" value="SsuD_RutA_monooxygenase"/>
</dbReference>
<dbReference type="InterPro" id="IPR036661">
    <property type="entry name" value="Luciferase-like_sf"/>
</dbReference>
<dbReference type="Proteomes" id="UP000435304">
    <property type="component" value="Unassembled WGS sequence"/>
</dbReference>
<dbReference type="GO" id="GO:0008726">
    <property type="term" value="F:alkanesulfonate monooxygenase activity"/>
    <property type="evidence" value="ECO:0007669"/>
    <property type="project" value="TreeGrafter"/>
</dbReference>
<evidence type="ECO:0000259" key="5">
    <source>
        <dbReference type="Pfam" id="PF00296"/>
    </source>
</evidence>
<dbReference type="EMBL" id="WPCU01000004">
    <property type="protein sequence ID" value="MVA75426.1"/>
    <property type="molecule type" value="Genomic_DNA"/>
</dbReference>
<evidence type="ECO:0000256" key="3">
    <source>
        <dbReference type="ARBA" id="ARBA00023002"/>
    </source>
</evidence>
<keyword evidence="2" id="KW-0288">FMN</keyword>
<feature type="domain" description="Luciferase-like" evidence="5">
    <location>
        <begin position="11"/>
        <end position="178"/>
    </location>
</feature>
<evidence type="ECO:0000256" key="4">
    <source>
        <dbReference type="ARBA" id="ARBA00023033"/>
    </source>
</evidence>
<gene>
    <name evidence="6" type="ORF">GC722_05195</name>
</gene>
<dbReference type="SUPFAM" id="SSF51679">
    <property type="entry name" value="Bacterial luciferase-like"/>
    <property type="match status" value="1"/>
</dbReference>
<evidence type="ECO:0000313" key="6">
    <source>
        <dbReference type="EMBL" id="MVA75426.1"/>
    </source>
</evidence>
<accession>A0A6A9URA0</accession>
<proteinExistence type="predicted"/>
<dbReference type="GO" id="GO:0046306">
    <property type="term" value="P:alkanesulfonate catabolic process"/>
    <property type="evidence" value="ECO:0007669"/>
    <property type="project" value="TreeGrafter"/>
</dbReference>
<evidence type="ECO:0000256" key="1">
    <source>
        <dbReference type="ARBA" id="ARBA00022630"/>
    </source>
</evidence>
<dbReference type="PANTHER" id="PTHR42847">
    <property type="entry name" value="ALKANESULFONATE MONOOXYGENASE"/>
    <property type="match status" value="1"/>
</dbReference>
<dbReference type="Pfam" id="PF00296">
    <property type="entry name" value="Bac_luciferase"/>
    <property type="match status" value="1"/>
</dbReference>
<organism evidence="6 7">
    <name type="scientific">Auraticoccus cholistanensis</name>
    <dbReference type="NCBI Taxonomy" id="2656650"/>
    <lineage>
        <taxon>Bacteria</taxon>
        <taxon>Bacillati</taxon>
        <taxon>Actinomycetota</taxon>
        <taxon>Actinomycetes</taxon>
        <taxon>Propionibacteriales</taxon>
        <taxon>Propionibacteriaceae</taxon>
        <taxon>Auraticoccus</taxon>
    </lineage>
</organism>
<dbReference type="PANTHER" id="PTHR42847:SF4">
    <property type="entry name" value="ALKANESULFONATE MONOOXYGENASE-RELATED"/>
    <property type="match status" value="1"/>
</dbReference>
<evidence type="ECO:0000313" key="7">
    <source>
        <dbReference type="Proteomes" id="UP000435304"/>
    </source>
</evidence>
<reference evidence="6 7" key="1">
    <citation type="submission" date="2019-12" db="EMBL/GenBank/DDBJ databases">
        <title>Auraticoccus cholistani sp. nov., an actinomycete isolated from soil of Cholistan desert.</title>
        <authorList>
            <person name="Cheema M.T."/>
        </authorList>
    </citation>
    <scope>NUCLEOTIDE SEQUENCE [LARGE SCALE GENOMIC DNA]</scope>
    <source>
        <strain evidence="6 7">F435</strain>
    </source>
</reference>
<dbReference type="InterPro" id="IPR011251">
    <property type="entry name" value="Luciferase-like_dom"/>
</dbReference>
<name>A0A6A9URA0_9ACTN</name>
<sequence>MHVPNIGPDDGSTSGFADPRLVAELAHEAEECGWDGFFVWDHIGAGWPVAVADPWILLTAVALRTSVIRLGALVTPLPRRRPWKVARETATLDQLCDGRLVFGAGIGGGPEYSSFDEPGDDREHGDMLDEALQVLTGLWSGEPFDFEGHHYRIHDVQFLPRPVQQRIPVWVAGTWPSRRPLRRASRWDGVFPLGRGLGFDQQMSPEDLAAVVELVRHHRSGLGTPYDVVHWGISTGTDLPADRELVARYEAAGATWWLENLNNQRGSVASQRERIRRGPPR</sequence>